<reference evidence="2" key="1">
    <citation type="journal article" date="2019" name="Phytopathology">
        <title>A Novel Group of Rhizobium tumorigenes-Like Agrobacteria Associated with Crown Gall Disease of Rhododendron and Blueberry.</title>
        <authorList>
            <person name="Kuzmanovic N."/>
            <person name="Behrens P."/>
            <person name="Idczak E."/>
            <person name="Wagner S."/>
            <person name="Gotz M."/>
            <person name="Sproer C."/>
            <person name="Bunk B."/>
            <person name="Overmann J."/>
            <person name="Smalla K."/>
        </authorList>
    </citation>
    <scope>NUCLEOTIDE SEQUENCE</scope>
    <source>
        <strain evidence="2">Rho-6.2</strain>
    </source>
</reference>
<name>A0ABY8IU22_9HYPH</name>
<geneLocation type="plasmid" evidence="2 3">
    <name>unnamed2</name>
</geneLocation>
<evidence type="ECO:0000313" key="3">
    <source>
        <dbReference type="Proteomes" id="UP000318939"/>
    </source>
</evidence>
<keyword evidence="2" id="KW-0614">Plasmid</keyword>
<keyword evidence="3" id="KW-1185">Reference proteome</keyword>
<evidence type="ECO:0000256" key="1">
    <source>
        <dbReference type="SAM" id="SignalP"/>
    </source>
</evidence>
<dbReference type="Proteomes" id="UP000318939">
    <property type="component" value="Plasmid unnamed2"/>
</dbReference>
<sequence length="315" mass="34402">MGYLKSLGLAAGAAVFALGAQPALVWQPAYAQDASASVSATQLAVTKMNAYVKFMNDTLRATDSLQRYRLWVNMSKGPTGKERNIYGLYSLYDVGQQIDAVKKAAVSEPAMPDLDAAMMAYLDAYQKLAPVIEKANTYYERGDYKVDKMEGGKALHKDIAPLGAAYEARRKDAETALRVEKQKTDLAALAAIEKAEGKKAAWQVRNTMMHAETMINLLPNAENPVVDMQAFKTALDGYTAATTEFDDFSSANPGAFIGFESRPDTMLSEMRDFYALLEKAKGDARKGAGESLENIVSDYNLMVEMSDTAVSDMAR</sequence>
<accession>A0ABY8IU22</accession>
<dbReference type="EMBL" id="CP117270">
    <property type="protein sequence ID" value="WFS26613.1"/>
    <property type="molecule type" value="Genomic_DNA"/>
</dbReference>
<feature type="chain" id="PRO_5045466172" evidence="1">
    <location>
        <begin position="32"/>
        <end position="315"/>
    </location>
</feature>
<dbReference type="RefSeq" id="WP_142824963.1">
    <property type="nucleotide sequence ID" value="NZ_CP117270.1"/>
</dbReference>
<dbReference type="Pfam" id="PF12889">
    <property type="entry name" value="DUF3829"/>
    <property type="match status" value="1"/>
</dbReference>
<gene>
    <name evidence="2" type="ORF">PR018_26890</name>
</gene>
<proteinExistence type="predicted"/>
<organism evidence="2 3">
    <name type="scientific">Rhizobium rhododendri</name>
    <dbReference type="NCBI Taxonomy" id="2506430"/>
    <lineage>
        <taxon>Bacteria</taxon>
        <taxon>Pseudomonadati</taxon>
        <taxon>Pseudomonadota</taxon>
        <taxon>Alphaproteobacteria</taxon>
        <taxon>Hyphomicrobiales</taxon>
        <taxon>Rhizobiaceae</taxon>
        <taxon>Rhizobium/Agrobacterium group</taxon>
        <taxon>Rhizobium</taxon>
    </lineage>
</organism>
<feature type="signal peptide" evidence="1">
    <location>
        <begin position="1"/>
        <end position="31"/>
    </location>
</feature>
<protein>
    <submittedName>
        <fullName evidence="2">YiiG family protein</fullName>
    </submittedName>
</protein>
<evidence type="ECO:0000313" key="2">
    <source>
        <dbReference type="EMBL" id="WFS26613.1"/>
    </source>
</evidence>
<keyword evidence="1" id="KW-0732">Signal</keyword>
<reference evidence="2" key="2">
    <citation type="journal article" date="2023" name="MicrobiologyOpen">
        <title>Genomics of the tumorigenes clade of the family Rhizobiaceae and description of Rhizobium rhododendri sp. nov.</title>
        <authorList>
            <person name="Kuzmanovic N."/>
            <person name="diCenzo G.C."/>
            <person name="Bunk B."/>
            <person name="Sproeer C."/>
            <person name="Fruehling A."/>
            <person name="Neumann-Schaal M."/>
            <person name="Overmann J."/>
            <person name="Smalla K."/>
        </authorList>
    </citation>
    <scope>NUCLEOTIDE SEQUENCE</scope>
    <source>
        <strain evidence="2">Rho-6.2</strain>
        <plasmid evidence="2">unnamed2</plasmid>
    </source>
</reference>
<dbReference type="InterPro" id="IPR024291">
    <property type="entry name" value="DUF3829"/>
</dbReference>